<dbReference type="InterPro" id="IPR043868">
    <property type="entry name" value="DUF5828"/>
</dbReference>
<sequence>MEESVSGFKIRGTWGDVVEHGERITRALRDAGVESDAFEQWDEWRPKAHERLSEDVNEKTAAQASVSEGQGEKAGKEPNEDLQTAGEKLSESYQKVDEGDNDGAVERWSESIGYVARAADSAGRKALRKVEDTVYRKVMTQLAPYYFDNELVSANIQKSARGEDEVTFIFEVNINDDDLKSKVSRRLGEYDDEVDRWHVDTEKETTTAEAAEGVEAPPSDPDSNFTTN</sequence>
<feature type="compositionally biased region" description="Basic and acidic residues" evidence="1">
    <location>
        <begin position="197"/>
        <end position="206"/>
    </location>
</feature>
<feature type="region of interest" description="Disordered" evidence="1">
    <location>
        <begin position="29"/>
        <end position="85"/>
    </location>
</feature>
<dbReference type="EMBL" id="RZHH01000002">
    <property type="protein sequence ID" value="RYJ14215.1"/>
    <property type="molecule type" value="Genomic_DNA"/>
</dbReference>
<reference evidence="2 3" key="1">
    <citation type="submission" date="2018-12" db="EMBL/GenBank/DDBJ databases">
        <title>Genome analysis provides insights into bioremediation potentialities of Halogeometricum borinquense strain N11.</title>
        <authorList>
            <person name="Najjari A."/>
            <person name="Youssef N."/>
            <person name="Fhoula I."/>
            <person name="Ben Dhia O."/>
            <person name="Mahjoubi M."/>
            <person name="Ouzari H.I."/>
            <person name="Cherif A."/>
        </authorList>
    </citation>
    <scope>NUCLEOTIDE SEQUENCE [LARGE SCALE GENOMIC DNA]</scope>
    <source>
        <strain evidence="2 3">N11</strain>
    </source>
</reference>
<dbReference type="Pfam" id="PF19146">
    <property type="entry name" value="DUF5828"/>
    <property type="match status" value="1"/>
</dbReference>
<comment type="caution">
    <text evidence="2">The sequence shown here is derived from an EMBL/GenBank/DDBJ whole genome shotgun (WGS) entry which is preliminary data.</text>
</comment>
<organism evidence="2 3">
    <name type="scientific">Halogeometricum borinquense</name>
    <dbReference type="NCBI Taxonomy" id="60847"/>
    <lineage>
        <taxon>Archaea</taxon>
        <taxon>Methanobacteriati</taxon>
        <taxon>Methanobacteriota</taxon>
        <taxon>Stenosarchaea group</taxon>
        <taxon>Halobacteria</taxon>
        <taxon>Halobacteriales</taxon>
        <taxon>Haloferacaceae</taxon>
        <taxon>Halogeometricum</taxon>
    </lineage>
</organism>
<accession>A0A482TMT0</accession>
<name>A0A482TMT0_9EURY</name>
<feature type="compositionally biased region" description="Basic and acidic residues" evidence="1">
    <location>
        <begin position="42"/>
        <end position="58"/>
    </location>
</feature>
<proteinExistence type="predicted"/>
<feature type="region of interest" description="Disordered" evidence="1">
    <location>
        <begin position="197"/>
        <end position="228"/>
    </location>
</feature>
<evidence type="ECO:0000256" key="1">
    <source>
        <dbReference type="SAM" id="MobiDB-lite"/>
    </source>
</evidence>
<dbReference type="Proteomes" id="UP000294028">
    <property type="component" value="Unassembled WGS sequence"/>
</dbReference>
<feature type="compositionally biased region" description="Basic and acidic residues" evidence="1">
    <location>
        <begin position="70"/>
        <end position="79"/>
    </location>
</feature>
<protein>
    <submittedName>
        <fullName evidence="2">Uncharacterized protein</fullName>
    </submittedName>
</protein>
<evidence type="ECO:0000313" key="3">
    <source>
        <dbReference type="Proteomes" id="UP000294028"/>
    </source>
</evidence>
<gene>
    <name evidence="2" type="ORF">ELS19_09740</name>
</gene>
<evidence type="ECO:0000313" key="2">
    <source>
        <dbReference type="EMBL" id="RYJ14215.1"/>
    </source>
</evidence>
<dbReference type="RefSeq" id="WP_129784581.1">
    <property type="nucleotide sequence ID" value="NZ_RZHH01000002.1"/>
</dbReference>
<feature type="compositionally biased region" description="Low complexity" evidence="1">
    <location>
        <begin position="207"/>
        <end position="216"/>
    </location>
</feature>
<dbReference type="AlphaFoldDB" id="A0A482TMT0"/>